<dbReference type="InterPro" id="IPR000566">
    <property type="entry name" value="Lipocln_cytosolic_FA-bd_dom"/>
</dbReference>
<comment type="similarity">
    <text evidence="1">Belongs to the calycin superfamily. Fatty-acid binding protein (FABP) family.</text>
</comment>
<reference evidence="4 5" key="2">
    <citation type="submission" date="2018-11" db="EMBL/GenBank/DDBJ databases">
        <authorList>
            <consortium name="Pathogen Informatics"/>
        </authorList>
    </citation>
    <scope>NUCLEOTIDE SEQUENCE [LARGE SCALE GENOMIC DNA]</scope>
</reference>
<proteinExistence type="inferred from homology"/>
<keyword evidence="2" id="KW-0446">Lipid-binding</keyword>
<evidence type="ECO:0000313" key="4">
    <source>
        <dbReference type="EMBL" id="VDN28104.1"/>
    </source>
</evidence>
<reference evidence="6" key="1">
    <citation type="submission" date="2016-06" db="UniProtKB">
        <authorList>
            <consortium name="WormBaseParasite"/>
        </authorList>
    </citation>
    <scope>IDENTIFICATION</scope>
</reference>
<accession>A0A183E6G0</accession>
<evidence type="ECO:0000313" key="5">
    <source>
        <dbReference type="Proteomes" id="UP000271098"/>
    </source>
</evidence>
<evidence type="ECO:0000256" key="2">
    <source>
        <dbReference type="ARBA" id="ARBA00023121"/>
    </source>
</evidence>
<dbReference type="SUPFAM" id="SSF50814">
    <property type="entry name" value="Lipocalins"/>
    <property type="match status" value="1"/>
</dbReference>
<evidence type="ECO:0000313" key="6">
    <source>
        <dbReference type="WBParaSite" id="GPUH_0001657301-mRNA-1"/>
    </source>
</evidence>
<evidence type="ECO:0000259" key="3">
    <source>
        <dbReference type="PROSITE" id="PS00214"/>
    </source>
</evidence>
<dbReference type="Proteomes" id="UP000271098">
    <property type="component" value="Unassembled WGS sequence"/>
</dbReference>
<dbReference type="InterPro" id="IPR012674">
    <property type="entry name" value="Calycin"/>
</dbReference>
<dbReference type="Gene3D" id="2.40.128.20">
    <property type="match status" value="2"/>
</dbReference>
<dbReference type="AlphaFoldDB" id="A0A183E6G0"/>
<dbReference type="OrthoDB" id="412780at2759"/>
<sequence>MAIAEKFAGTWTFVNSENFDAYLKEVGVGLLTRKMAVAMKPTLIFSVDGDKWKIVSESTFKTLSTFTLEGDKLIQIEKAIKSEDKDSRFERYIDENGQLIIVCSDTLMFPPFQN</sequence>
<dbReference type="WBParaSite" id="GPUH_0001657301-mRNA-1">
    <property type="protein sequence ID" value="GPUH_0001657301-mRNA-1"/>
    <property type="gene ID" value="GPUH_0001657301"/>
</dbReference>
<keyword evidence="5" id="KW-1185">Reference proteome</keyword>
<dbReference type="GO" id="GO:0008289">
    <property type="term" value="F:lipid binding"/>
    <property type="evidence" value="ECO:0007669"/>
    <property type="project" value="UniProtKB-KW"/>
</dbReference>
<dbReference type="Pfam" id="PF00061">
    <property type="entry name" value="Lipocalin"/>
    <property type="match status" value="1"/>
</dbReference>
<dbReference type="InterPro" id="IPR000463">
    <property type="entry name" value="Fatty_acid-bd"/>
</dbReference>
<feature type="domain" description="Cytosolic fatty-acid binding proteins" evidence="3">
    <location>
        <begin position="9"/>
        <end position="26"/>
    </location>
</feature>
<dbReference type="PROSITE" id="PS00214">
    <property type="entry name" value="FABP"/>
    <property type="match status" value="1"/>
</dbReference>
<evidence type="ECO:0000256" key="1">
    <source>
        <dbReference type="ARBA" id="ARBA00008390"/>
    </source>
</evidence>
<dbReference type="EMBL" id="UYRT01083903">
    <property type="protein sequence ID" value="VDN28104.1"/>
    <property type="molecule type" value="Genomic_DNA"/>
</dbReference>
<dbReference type="InterPro" id="IPR031259">
    <property type="entry name" value="ILBP"/>
</dbReference>
<protein>
    <submittedName>
        <fullName evidence="6">FABP domain-containing protein</fullName>
    </submittedName>
</protein>
<name>A0A183E6G0_9BILA</name>
<organism evidence="6">
    <name type="scientific">Gongylonema pulchrum</name>
    <dbReference type="NCBI Taxonomy" id="637853"/>
    <lineage>
        <taxon>Eukaryota</taxon>
        <taxon>Metazoa</taxon>
        <taxon>Ecdysozoa</taxon>
        <taxon>Nematoda</taxon>
        <taxon>Chromadorea</taxon>
        <taxon>Rhabditida</taxon>
        <taxon>Spirurina</taxon>
        <taxon>Spiruromorpha</taxon>
        <taxon>Spiruroidea</taxon>
        <taxon>Gongylonematidae</taxon>
        <taxon>Gongylonema</taxon>
    </lineage>
</organism>
<dbReference type="PANTHER" id="PTHR11955">
    <property type="entry name" value="FATTY ACID BINDING PROTEIN"/>
    <property type="match status" value="1"/>
</dbReference>
<gene>
    <name evidence="4" type="ORF">GPUH_LOCUS16551</name>
</gene>
<dbReference type="CDD" id="cd00742">
    <property type="entry name" value="FABP"/>
    <property type="match status" value="1"/>
</dbReference>